<accession>A0A5D2GUK1</accession>
<protein>
    <submittedName>
        <fullName evidence="1">Uncharacterized protein</fullName>
    </submittedName>
</protein>
<sequence>MKGLRDSCRLCRNGHGIEILWKISWPLISDQTSLLDITKIYYIQVVAID</sequence>
<dbReference type="AlphaFoldDB" id="A0A5D2GUK1"/>
<proteinExistence type="predicted"/>
<name>A0A5D2GUK1_GOSDA</name>
<gene>
    <name evidence="1" type="ORF">ES288_A04G078900v1</name>
</gene>
<evidence type="ECO:0000313" key="2">
    <source>
        <dbReference type="Proteomes" id="UP000323506"/>
    </source>
</evidence>
<organism evidence="1 2">
    <name type="scientific">Gossypium darwinii</name>
    <name type="common">Darwin's cotton</name>
    <name type="synonym">Gossypium barbadense var. darwinii</name>
    <dbReference type="NCBI Taxonomy" id="34276"/>
    <lineage>
        <taxon>Eukaryota</taxon>
        <taxon>Viridiplantae</taxon>
        <taxon>Streptophyta</taxon>
        <taxon>Embryophyta</taxon>
        <taxon>Tracheophyta</taxon>
        <taxon>Spermatophyta</taxon>
        <taxon>Magnoliopsida</taxon>
        <taxon>eudicotyledons</taxon>
        <taxon>Gunneridae</taxon>
        <taxon>Pentapetalae</taxon>
        <taxon>rosids</taxon>
        <taxon>malvids</taxon>
        <taxon>Malvales</taxon>
        <taxon>Malvaceae</taxon>
        <taxon>Malvoideae</taxon>
        <taxon>Gossypium</taxon>
    </lineage>
</organism>
<reference evidence="1 2" key="1">
    <citation type="submission" date="2019-06" db="EMBL/GenBank/DDBJ databases">
        <title>WGS assembly of Gossypium darwinii.</title>
        <authorList>
            <person name="Chen Z.J."/>
            <person name="Sreedasyam A."/>
            <person name="Ando A."/>
            <person name="Song Q."/>
            <person name="De L."/>
            <person name="Hulse-Kemp A."/>
            <person name="Ding M."/>
            <person name="Ye W."/>
            <person name="Kirkbride R."/>
            <person name="Jenkins J."/>
            <person name="Plott C."/>
            <person name="Lovell J."/>
            <person name="Lin Y.-M."/>
            <person name="Vaughn R."/>
            <person name="Liu B."/>
            <person name="Li W."/>
            <person name="Simpson S."/>
            <person name="Scheffler B."/>
            <person name="Saski C."/>
            <person name="Grover C."/>
            <person name="Hu G."/>
            <person name="Conover J."/>
            <person name="Carlson J."/>
            <person name="Shu S."/>
            <person name="Boston L."/>
            <person name="Williams M."/>
            <person name="Peterson D."/>
            <person name="Mcgee K."/>
            <person name="Jones D."/>
            <person name="Wendel J."/>
            <person name="Stelly D."/>
            <person name="Grimwood J."/>
            <person name="Schmutz J."/>
        </authorList>
    </citation>
    <scope>NUCLEOTIDE SEQUENCE [LARGE SCALE GENOMIC DNA]</scope>
    <source>
        <strain evidence="1">1808015.09</strain>
    </source>
</reference>
<dbReference type="EMBL" id="CM017691">
    <property type="protein sequence ID" value="TYH21853.1"/>
    <property type="molecule type" value="Genomic_DNA"/>
</dbReference>
<evidence type="ECO:0000313" key="1">
    <source>
        <dbReference type="EMBL" id="TYH21853.1"/>
    </source>
</evidence>
<keyword evidence="2" id="KW-1185">Reference proteome</keyword>
<dbReference type="Proteomes" id="UP000323506">
    <property type="component" value="Chromosome A04"/>
</dbReference>